<keyword evidence="5" id="KW-1185">Reference proteome</keyword>
<sequence>MYTITTATIQDVETIRQLAEATWWPTYSPILEEEQIRFMLDLIYNAEGLERQITNSEQIFLLLKEGDKAVAFAGYSPYDGEAATYKLHKLYCLPETQGKGYGRVLIDTVSRIAADAGASKLLLNVNRYNKSLSFYQKMGFGIAREEDIAIGPYWMNDYIMQKPLIP</sequence>
<protein>
    <submittedName>
        <fullName evidence="4">GNAT family N-acetyltransferase</fullName>
    </submittedName>
</protein>
<dbReference type="PANTHER" id="PTHR43877">
    <property type="entry name" value="AMINOALKYLPHOSPHONATE N-ACETYLTRANSFERASE-RELATED-RELATED"/>
    <property type="match status" value="1"/>
</dbReference>
<dbReference type="Gene3D" id="3.40.630.30">
    <property type="match status" value="1"/>
</dbReference>
<dbReference type="PROSITE" id="PS51186">
    <property type="entry name" value="GNAT"/>
    <property type="match status" value="1"/>
</dbReference>
<name>A0ABY7TAA5_9SPHI</name>
<evidence type="ECO:0000259" key="3">
    <source>
        <dbReference type="PROSITE" id="PS51186"/>
    </source>
</evidence>
<organism evidence="4 5">
    <name type="scientific">Mucilaginibacter jinjuensis</name>
    <dbReference type="NCBI Taxonomy" id="1176721"/>
    <lineage>
        <taxon>Bacteria</taxon>
        <taxon>Pseudomonadati</taxon>
        <taxon>Bacteroidota</taxon>
        <taxon>Sphingobacteriia</taxon>
        <taxon>Sphingobacteriales</taxon>
        <taxon>Sphingobacteriaceae</taxon>
        <taxon>Mucilaginibacter</taxon>
    </lineage>
</organism>
<keyword evidence="2" id="KW-0012">Acyltransferase</keyword>
<feature type="domain" description="N-acetyltransferase" evidence="3">
    <location>
        <begin position="2"/>
        <end position="165"/>
    </location>
</feature>
<evidence type="ECO:0000313" key="4">
    <source>
        <dbReference type="EMBL" id="WCT12668.1"/>
    </source>
</evidence>
<dbReference type="SUPFAM" id="SSF55729">
    <property type="entry name" value="Acyl-CoA N-acyltransferases (Nat)"/>
    <property type="match status" value="1"/>
</dbReference>
<proteinExistence type="predicted"/>
<evidence type="ECO:0000256" key="2">
    <source>
        <dbReference type="ARBA" id="ARBA00023315"/>
    </source>
</evidence>
<gene>
    <name evidence="4" type="ORF">PQO05_01825</name>
</gene>
<keyword evidence="1" id="KW-0808">Transferase</keyword>
<reference evidence="4 5" key="1">
    <citation type="submission" date="2023-02" db="EMBL/GenBank/DDBJ databases">
        <title>Genome sequence of Mucilaginibacter jinjuensis strain KACC 16571.</title>
        <authorList>
            <person name="Kim S."/>
            <person name="Heo J."/>
            <person name="Kwon S.-W."/>
        </authorList>
    </citation>
    <scope>NUCLEOTIDE SEQUENCE [LARGE SCALE GENOMIC DNA]</scope>
    <source>
        <strain evidence="4 5">KACC 16571</strain>
    </source>
</reference>
<dbReference type="EMBL" id="CP117167">
    <property type="protein sequence ID" value="WCT12668.1"/>
    <property type="molecule type" value="Genomic_DNA"/>
</dbReference>
<evidence type="ECO:0000313" key="5">
    <source>
        <dbReference type="Proteomes" id="UP001216139"/>
    </source>
</evidence>
<evidence type="ECO:0000256" key="1">
    <source>
        <dbReference type="ARBA" id="ARBA00022679"/>
    </source>
</evidence>
<dbReference type="InterPro" id="IPR000182">
    <property type="entry name" value="GNAT_dom"/>
</dbReference>
<dbReference type="Proteomes" id="UP001216139">
    <property type="component" value="Chromosome"/>
</dbReference>
<dbReference type="InterPro" id="IPR016181">
    <property type="entry name" value="Acyl_CoA_acyltransferase"/>
</dbReference>
<dbReference type="CDD" id="cd04301">
    <property type="entry name" value="NAT_SF"/>
    <property type="match status" value="1"/>
</dbReference>
<dbReference type="RefSeq" id="WP_273630931.1">
    <property type="nucleotide sequence ID" value="NZ_CP117167.1"/>
</dbReference>
<dbReference type="InterPro" id="IPR050832">
    <property type="entry name" value="Bact_Acetyltransf"/>
</dbReference>
<dbReference type="Pfam" id="PF00583">
    <property type="entry name" value="Acetyltransf_1"/>
    <property type="match status" value="1"/>
</dbReference>
<accession>A0ABY7TAA5</accession>